<feature type="compositionally biased region" description="Polar residues" evidence="9">
    <location>
        <begin position="79"/>
        <end position="99"/>
    </location>
</feature>
<comment type="subcellular location">
    <subcellularLocation>
        <location evidence="1">Nucleus</location>
    </subcellularLocation>
</comment>
<organism evidence="11 12">
    <name type="scientific">Sphagnum jensenii</name>
    <dbReference type="NCBI Taxonomy" id="128206"/>
    <lineage>
        <taxon>Eukaryota</taxon>
        <taxon>Viridiplantae</taxon>
        <taxon>Streptophyta</taxon>
        <taxon>Embryophyta</taxon>
        <taxon>Bryophyta</taxon>
        <taxon>Sphagnophytina</taxon>
        <taxon>Sphagnopsida</taxon>
        <taxon>Sphagnales</taxon>
        <taxon>Sphagnaceae</taxon>
        <taxon>Sphagnum</taxon>
    </lineage>
</organism>
<keyword evidence="7" id="KW-0539">Nucleus</keyword>
<feature type="domain" description="BED-type" evidence="10">
    <location>
        <begin position="3"/>
        <end position="56"/>
    </location>
</feature>
<evidence type="ECO:0000256" key="6">
    <source>
        <dbReference type="ARBA" id="ARBA00023163"/>
    </source>
</evidence>
<dbReference type="Proteomes" id="UP001497522">
    <property type="component" value="Chromosome 1"/>
</dbReference>
<evidence type="ECO:0000256" key="9">
    <source>
        <dbReference type="SAM" id="MobiDB-lite"/>
    </source>
</evidence>
<keyword evidence="3 8" id="KW-0863">Zinc-finger</keyword>
<dbReference type="InterPro" id="IPR003656">
    <property type="entry name" value="Znf_BED"/>
</dbReference>
<evidence type="ECO:0000256" key="1">
    <source>
        <dbReference type="ARBA" id="ARBA00004123"/>
    </source>
</evidence>
<keyword evidence="5" id="KW-0805">Transcription regulation</keyword>
<dbReference type="PANTHER" id="PTHR46481">
    <property type="entry name" value="ZINC FINGER BED DOMAIN-CONTAINING PROTEIN 4"/>
    <property type="match status" value="1"/>
</dbReference>
<gene>
    <name evidence="11" type="ORF">CSSPJE1EN2_LOCUS1894</name>
</gene>
<evidence type="ECO:0000259" key="10">
    <source>
        <dbReference type="PROSITE" id="PS50808"/>
    </source>
</evidence>
<proteinExistence type="predicted"/>
<dbReference type="EMBL" id="OZ023702">
    <property type="protein sequence ID" value="CAK9858899.1"/>
    <property type="molecule type" value="Genomic_DNA"/>
</dbReference>
<evidence type="ECO:0000313" key="11">
    <source>
        <dbReference type="EMBL" id="CAK9858899.1"/>
    </source>
</evidence>
<keyword evidence="12" id="KW-1185">Reference proteome</keyword>
<dbReference type="PROSITE" id="PS50808">
    <property type="entry name" value="ZF_BED"/>
    <property type="match status" value="1"/>
</dbReference>
<dbReference type="InterPro" id="IPR052035">
    <property type="entry name" value="ZnF_BED_domain_contain"/>
</dbReference>
<evidence type="ECO:0000256" key="2">
    <source>
        <dbReference type="ARBA" id="ARBA00022723"/>
    </source>
</evidence>
<evidence type="ECO:0000256" key="3">
    <source>
        <dbReference type="ARBA" id="ARBA00022771"/>
    </source>
</evidence>
<name>A0ABP1A8V9_9BRYO</name>
<reference evidence="11 12" key="1">
    <citation type="submission" date="2024-03" db="EMBL/GenBank/DDBJ databases">
        <authorList>
            <consortium name="ELIXIR-Norway"/>
            <consortium name="Elixir Norway"/>
        </authorList>
    </citation>
    <scope>NUCLEOTIDE SEQUENCE [LARGE SCALE GENOMIC DNA]</scope>
</reference>
<accession>A0ABP1A8V9</accession>
<keyword evidence="4" id="KW-0862">Zinc</keyword>
<sequence>MGPKKDAVWDEFHEPYVPDGSKATKVVCRNCSEVVGAATARLRSHISACLKRARSIGQLNLGFTAPPRKKTKTATSSSGDPSTTKATEHNGNITASSPTFSNGRAHFDYLTREENERLCKMFVRAIHQTAMSFKAFEHHTWQEFFHALRGAFHIPSTEMIGGDLLRLEYTNILAEVVRNLKQFVMICLTLDGATNVQGK</sequence>
<feature type="region of interest" description="Disordered" evidence="9">
    <location>
        <begin position="61"/>
        <end position="99"/>
    </location>
</feature>
<evidence type="ECO:0000256" key="5">
    <source>
        <dbReference type="ARBA" id="ARBA00023015"/>
    </source>
</evidence>
<keyword evidence="6" id="KW-0804">Transcription</keyword>
<evidence type="ECO:0000256" key="7">
    <source>
        <dbReference type="ARBA" id="ARBA00023242"/>
    </source>
</evidence>
<protein>
    <recommendedName>
        <fullName evidence="10">BED-type domain-containing protein</fullName>
    </recommendedName>
</protein>
<keyword evidence="2" id="KW-0479">Metal-binding</keyword>
<evidence type="ECO:0000256" key="8">
    <source>
        <dbReference type="PROSITE-ProRule" id="PRU00027"/>
    </source>
</evidence>
<evidence type="ECO:0000256" key="4">
    <source>
        <dbReference type="ARBA" id="ARBA00022833"/>
    </source>
</evidence>
<evidence type="ECO:0000313" key="12">
    <source>
        <dbReference type="Proteomes" id="UP001497522"/>
    </source>
</evidence>
<dbReference type="PANTHER" id="PTHR46481:SF10">
    <property type="entry name" value="ZINC FINGER BED DOMAIN-CONTAINING PROTEIN 39"/>
    <property type="match status" value="1"/>
</dbReference>